<dbReference type="InterPro" id="IPR036117">
    <property type="entry name" value="DhaL_dom_sf"/>
</dbReference>
<dbReference type="SUPFAM" id="SSF101473">
    <property type="entry name" value="DhaL-like"/>
    <property type="match status" value="1"/>
</dbReference>
<feature type="region of interest" description="Disordered" evidence="1">
    <location>
        <begin position="329"/>
        <end position="349"/>
    </location>
</feature>
<gene>
    <name evidence="3" type="primary">yloV</name>
    <name evidence="3" type="ORF">GCM10011571_18030</name>
</gene>
<dbReference type="InterPro" id="IPR004007">
    <property type="entry name" value="DhaL_dom"/>
</dbReference>
<dbReference type="PROSITE" id="PS51480">
    <property type="entry name" value="DHAL"/>
    <property type="match status" value="1"/>
</dbReference>
<dbReference type="SMART" id="SM01121">
    <property type="entry name" value="Dak1_2"/>
    <property type="match status" value="1"/>
</dbReference>
<sequence length="568" mass="61483">MVKQIDAKGFSQMIRAGAERLNNNVDAVNALNVFPVPDGDTGTNMNLTLTSGAGELEKASASHDHVGQLALALSKGLLMGARGNSGVILSQLFRGFGKFLSDKETVNARQLAEALKRGVETAYKAVIKPVEGTVLTVAREAAEKGVSVSRQIEDAAKVMEAVLEEARASLARTPELLPVLAQAGVVDAGGQGLVFIYEGFYAALSGEEITYTVSDTRSKGKEEESLGEIAHRKSAQSQFETGDIEHGYCTEFMVKLKVVEDEAPAFDEESFRKEIGVFGDSLLVVADEDLVKVHIHAEHPGDALNYAQKYGDLTRIKIENMREQHTHILEQEAGGEAGQPDKSTKTPEEKKPYGIVAVAFGKGVAEIFRSLGVDVVIEGGQTMNPSTEEIVRAIESVHADHIIVLPNNKNIILTAEQVVDLVEVPITVLPTKTIPQGLSALLAFNPESDPEANRERMLQAVHHVQSGEVTYAVRNSQYEGGEIKEGDFLGIREGKIETVGDSLLAASSDLLTKMLADGADVVTVIYGQDVTDEQVKELTDFLDKEYPDVECEVHYGGQPLYFFLFSVE</sequence>
<evidence type="ECO:0000259" key="2">
    <source>
        <dbReference type="PROSITE" id="PS51480"/>
    </source>
</evidence>
<dbReference type="Pfam" id="PF02734">
    <property type="entry name" value="Dak2"/>
    <property type="match status" value="1"/>
</dbReference>
<dbReference type="InterPro" id="IPR033470">
    <property type="entry name" value="FakA-like_C"/>
</dbReference>
<dbReference type="EMBL" id="BMHQ01000005">
    <property type="protein sequence ID" value="GGE16736.1"/>
    <property type="molecule type" value="Genomic_DNA"/>
</dbReference>
<reference evidence="3" key="2">
    <citation type="submission" date="2020-09" db="EMBL/GenBank/DDBJ databases">
        <authorList>
            <person name="Sun Q."/>
            <person name="Zhou Y."/>
        </authorList>
    </citation>
    <scope>NUCLEOTIDE SEQUENCE</scope>
    <source>
        <strain evidence="3">CGMCC 1.15179</strain>
    </source>
</reference>
<dbReference type="InterPro" id="IPR019986">
    <property type="entry name" value="YloV-like"/>
</dbReference>
<proteinExistence type="predicted"/>
<dbReference type="Proteomes" id="UP000625210">
    <property type="component" value="Unassembled WGS sequence"/>
</dbReference>
<dbReference type="Pfam" id="PF21645">
    <property type="entry name" value="FakA-like_M"/>
    <property type="match status" value="1"/>
</dbReference>
<dbReference type="PANTHER" id="PTHR33434:SF4">
    <property type="entry name" value="PHOSPHATASE PROTEIN"/>
    <property type="match status" value="1"/>
</dbReference>
<name>A0A8J2VHZ8_9BACL</name>
<dbReference type="GO" id="GO:0006071">
    <property type="term" value="P:glycerol metabolic process"/>
    <property type="evidence" value="ECO:0007669"/>
    <property type="project" value="InterPro"/>
</dbReference>
<dbReference type="PANTHER" id="PTHR33434">
    <property type="entry name" value="DEGV DOMAIN-CONTAINING PROTEIN DR_1986-RELATED"/>
    <property type="match status" value="1"/>
</dbReference>
<evidence type="ECO:0000313" key="3">
    <source>
        <dbReference type="EMBL" id="GGE16736.1"/>
    </source>
</evidence>
<evidence type="ECO:0000313" key="4">
    <source>
        <dbReference type="Proteomes" id="UP000625210"/>
    </source>
</evidence>
<dbReference type="NCBIfam" id="TIGR03599">
    <property type="entry name" value="YloV"/>
    <property type="match status" value="1"/>
</dbReference>
<dbReference type="Pfam" id="PF13684">
    <property type="entry name" value="FakA-like_C"/>
    <property type="match status" value="1"/>
</dbReference>
<organism evidence="3 4">
    <name type="scientific">Marinithermofilum abyssi</name>
    <dbReference type="NCBI Taxonomy" id="1571185"/>
    <lineage>
        <taxon>Bacteria</taxon>
        <taxon>Bacillati</taxon>
        <taxon>Bacillota</taxon>
        <taxon>Bacilli</taxon>
        <taxon>Bacillales</taxon>
        <taxon>Thermoactinomycetaceae</taxon>
        <taxon>Marinithermofilum</taxon>
    </lineage>
</organism>
<reference evidence="3" key="1">
    <citation type="journal article" date="2014" name="Int. J. Syst. Evol. Microbiol.">
        <title>Complete genome sequence of Corynebacterium casei LMG S-19264T (=DSM 44701T), isolated from a smear-ripened cheese.</title>
        <authorList>
            <consortium name="US DOE Joint Genome Institute (JGI-PGF)"/>
            <person name="Walter F."/>
            <person name="Albersmeier A."/>
            <person name="Kalinowski J."/>
            <person name="Ruckert C."/>
        </authorList>
    </citation>
    <scope>NUCLEOTIDE SEQUENCE</scope>
    <source>
        <strain evidence="3">CGMCC 1.15179</strain>
    </source>
</reference>
<dbReference type="InterPro" id="IPR048394">
    <property type="entry name" value="FakA-like_M"/>
</dbReference>
<keyword evidence="4" id="KW-1185">Reference proteome</keyword>
<dbReference type="InterPro" id="IPR050270">
    <property type="entry name" value="DegV_domain_contain"/>
</dbReference>
<evidence type="ECO:0000256" key="1">
    <source>
        <dbReference type="SAM" id="MobiDB-lite"/>
    </source>
</evidence>
<accession>A0A8J2VHZ8</accession>
<dbReference type="GO" id="GO:0004371">
    <property type="term" value="F:glycerone kinase activity"/>
    <property type="evidence" value="ECO:0007669"/>
    <property type="project" value="InterPro"/>
</dbReference>
<dbReference type="Gene3D" id="1.25.40.340">
    <property type="match status" value="1"/>
</dbReference>
<comment type="caution">
    <text evidence="3">The sequence shown here is derived from an EMBL/GenBank/DDBJ whole genome shotgun (WGS) entry which is preliminary data.</text>
</comment>
<protein>
    <recommendedName>
        <fullName evidence="2">DhaL domain-containing protein</fullName>
    </recommendedName>
</protein>
<feature type="domain" description="DhaL" evidence="2">
    <location>
        <begin position="8"/>
        <end position="202"/>
    </location>
</feature>
<dbReference type="SMART" id="SM01120">
    <property type="entry name" value="Dak2"/>
    <property type="match status" value="1"/>
</dbReference>
<dbReference type="AlphaFoldDB" id="A0A8J2VHZ8"/>